<accession>A0A9Q5JF90</accession>
<name>A0A9Q5JF90_9LACT</name>
<evidence type="ECO:0000256" key="1">
    <source>
        <dbReference type="ARBA" id="ARBA00022679"/>
    </source>
</evidence>
<dbReference type="OrthoDB" id="9792269at2"/>
<dbReference type="EMBL" id="MKIQ01000030">
    <property type="protein sequence ID" value="OFI45914.1"/>
    <property type="molecule type" value="Genomic_DNA"/>
</dbReference>
<keyword evidence="2" id="KW-0175">Coiled coil</keyword>
<dbReference type="Gene3D" id="3.40.50.2000">
    <property type="entry name" value="Glycogen Phosphorylase B"/>
    <property type="match status" value="2"/>
</dbReference>
<dbReference type="AlphaFoldDB" id="A0A9Q5JF90"/>
<evidence type="ECO:0000259" key="3">
    <source>
        <dbReference type="Pfam" id="PF09314"/>
    </source>
</evidence>
<dbReference type="NCBIfam" id="NF046071">
    <property type="entry name" value="B1-4RhmsylTfaseCps2T"/>
    <property type="match status" value="1"/>
</dbReference>
<reference evidence="5" key="1">
    <citation type="submission" date="2016-09" db="EMBL/GenBank/DDBJ databases">
        <title>Draft genome sequence of a novel species of the family Streptococcaceae isolated from flowers.</title>
        <authorList>
            <person name="Chuah L.-O."/>
            <person name="Yap K.-P."/>
            <person name="Thong K.L."/>
            <person name="Liong M.T."/>
            <person name="Ahmad R."/>
            <person name="Rusul G."/>
        </authorList>
    </citation>
    <scope>NUCLEOTIDE SEQUENCE [LARGE SCALE GENOMIC DNA]</scope>
    <source>
        <strain evidence="5">HibF3</strain>
    </source>
</reference>
<dbReference type="InterPro" id="IPR015393">
    <property type="entry name" value="DUF1972"/>
</dbReference>
<evidence type="ECO:0000313" key="5">
    <source>
        <dbReference type="Proteomes" id="UP000177273"/>
    </source>
</evidence>
<dbReference type="GO" id="GO:0009103">
    <property type="term" value="P:lipopolysaccharide biosynthetic process"/>
    <property type="evidence" value="ECO:0007669"/>
    <property type="project" value="TreeGrafter"/>
</dbReference>
<evidence type="ECO:0000313" key="4">
    <source>
        <dbReference type="EMBL" id="OFI45914.1"/>
    </source>
</evidence>
<feature type="domain" description="DUF1972" evidence="3">
    <location>
        <begin position="1"/>
        <end position="192"/>
    </location>
</feature>
<protein>
    <submittedName>
        <fullName evidence="4">Glycosyl transferase</fullName>
    </submittedName>
</protein>
<organism evidence="4 5">
    <name type="scientific">Floricoccus penangensis</name>
    <dbReference type="NCBI Taxonomy" id="1859475"/>
    <lineage>
        <taxon>Bacteria</taxon>
        <taxon>Bacillati</taxon>
        <taxon>Bacillota</taxon>
        <taxon>Bacilli</taxon>
        <taxon>Lactobacillales</taxon>
        <taxon>Streptococcaceae</taxon>
        <taxon>Floricoccus</taxon>
    </lineage>
</organism>
<evidence type="ECO:0000256" key="2">
    <source>
        <dbReference type="SAM" id="Coils"/>
    </source>
</evidence>
<proteinExistence type="predicted"/>
<dbReference type="PANTHER" id="PTHR46401:SF2">
    <property type="entry name" value="GLYCOSYLTRANSFERASE WBBK-RELATED"/>
    <property type="match status" value="1"/>
</dbReference>
<dbReference type="Proteomes" id="UP000177273">
    <property type="component" value="Unassembled WGS sequence"/>
</dbReference>
<dbReference type="GO" id="GO:0016757">
    <property type="term" value="F:glycosyltransferase activity"/>
    <property type="evidence" value="ECO:0007669"/>
    <property type="project" value="TreeGrafter"/>
</dbReference>
<keyword evidence="1 4" id="KW-0808">Transferase</keyword>
<sequence length="391" mass="45835">MRNIYIIGSKGIPAKYGGFETFVDKLVENQHSKDIKYFVACTSENSKKSNITEEYFNYKGANCFNIDVPNIGPAKAIYYDIEALKTSIKLAQKNKDESPIFYVLACRIGPFIAKYKKKIEKLGGTLLVNPDGHEWLRAKWSYPVRRYWKYSEQLMVKHSDMLVCDSRNIEKYIKEDYMKYSPNTIYIAYGTETEKSKLISNSNDVRKWFNEKEIIEDQYYLVVGRFVPENNFESMIREFIKSDSKKDFVLITNVEQNKFYEKLKNETHFEQDKRIKFVGTVYDQELLKYIRENAFSYIHGHEVGGTNPSLLEALSSTKLNLLLDVGFNKEVGEDGALYWKKDNLHNLINDIEDEKIKIDGLENKAKEIMHEKFSWDKIVNSYEEVFLNYGR</sequence>
<feature type="coiled-coil region" evidence="2">
    <location>
        <begin position="344"/>
        <end position="371"/>
    </location>
</feature>
<dbReference type="SUPFAM" id="SSF53756">
    <property type="entry name" value="UDP-Glycosyltransferase/glycogen phosphorylase"/>
    <property type="match status" value="1"/>
</dbReference>
<comment type="caution">
    <text evidence="4">The sequence shown here is derived from an EMBL/GenBank/DDBJ whole genome shotgun (WGS) entry which is preliminary data.</text>
</comment>
<gene>
    <name evidence="4" type="ORF">BG262_06465</name>
</gene>
<dbReference type="PANTHER" id="PTHR46401">
    <property type="entry name" value="GLYCOSYLTRANSFERASE WBBK-RELATED"/>
    <property type="match status" value="1"/>
</dbReference>
<dbReference type="RefSeq" id="WP_070788599.1">
    <property type="nucleotide sequence ID" value="NZ_MKIQ01000030.1"/>
</dbReference>
<keyword evidence="5" id="KW-1185">Reference proteome</keyword>
<dbReference type="Pfam" id="PF09314">
    <property type="entry name" value="DUF1972"/>
    <property type="match status" value="1"/>
</dbReference>